<gene>
    <name evidence="1" type="ORF">D8674_005803</name>
</gene>
<name>A0A5N5FSG4_9ROSA</name>
<keyword evidence="1" id="KW-0808">Transferase</keyword>
<evidence type="ECO:0000313" key="1">
    <source>
        <dbReference type="EMBL" id="KAB2606086.1"/>
    </source>
</evidence>
<dbReference type="EMBL" id="SMOL01000559">
    <property type="protein sequence ID" value="KAB2606086.1"/>
    <property type="molecule type" value="Genomic_DNA"/>
</dbReference>
<evidence type="ECO:0000313" key="2">
    <source>
        <dbReference type="Proteomes" id="UP000327157"/>
    </source>
</evidence>
<proteinExistence type="predicted"/>
<comment type="caution">
    <text evidence="1">The sequence shown here is derived from an EMBL/GenBank/DDBJ whole genome shotgun (WGS) entry which is preliminary data.</text>
</comment>
<accession>A0A5N5FSG4</accession>
<sequence>MANGNVEDWRELGETVRDIVGSRRGGGQGFKGRTRRSNRQVMGRLGFELGVGEGEIRKKKKKEASGISTCDIAKEGRLRESGGANTRANLNTGALHTLSMYYNKLQLKVIANWIWYDIDER</sequence>
<dbReference type="Proteomes" id="UP000327157">
    <property type="component" value="Chromosome 11"/>
</dbReference>
<dbReference type="AlphaFoldDB" id="A0A5N5FSG4"/>
<reference evidence="1 2" key="3">
    <citation type="submission" date="2019-11" db="EMBL/GenBank/DDBJ databases">
        <title>A de novo genome assembly of a pear dwarfing rootstock.</title>
        <authorList>
            <person name="Wang F."/>
            <person name="Wang J."/>
            <person name="Li S."/>
            <person name="Zhang Y."/>
            <person name="Fang M."/>
            <person name="Ma L."/>
            <person name="Zhao Y."/>
            <person name="Jiang S."/>
        </authorList>
    </citation>
    <scope>NUCLEOTIDE SEQUENCE [LARGE SCALE GENOMIC DNA]</scope>
    <source>
        <strain evidence="1">S2</strain>
        <tissue evidence="1">Leaf</tissue>
    </source>
</reference>
<organism evidence="1 2">
    <name type="scientific">Pyrus ussuriensis x Pyrus communis</name>
    <dbReference type="NCBI Taxonomy" id="2448454"/>
    <lineage>
        <taxon>Eukaryota</taxon>
        <taxon>Viridiplantae</taxon>
        <taxon>Streptophyta</taxon>
        <taxon>Embryophyta</taxon>
        <taxon>Tracheophyta</taxon>
        <taxon>Spermatophyta</taxon>
        <taxon>Magnoliopsida</taxon>
        <taxon>eudicotyledons</taxon>
        <taxon>Gunneridae</taxon>
        <taxon>Pentapetalae</taxon>
        <taxon>rosids</taxon>
        <taxon>fabids</taxon>
        <taxon>Rosales</taxon>
        <taxon>Rosaceae</taxon>
        <taxon>Amygdaloideae</taxon>
        <taxon>Maleae</taxon>
        <taxon>Pyrus</taxon>
    </lineage>
</organism>
<keyword evidence="2" id="KW-1185">Reference proteome</keyword>
<reference evidence="1 2" key="1">
    <citation type="submission" date="2019-09" db="EMBL/GenBank/DDBJ databases">
        <authorList>
            <person name="Ou C."/>
        </authorList>
    </citation>
    <scope>NUCLEOTIDE SEQUENCE [LARGE SCALE GENOMIC DNA]</scope>
    <source>
        <strain evidence="1">S2</strain>
        <tissue evidence="1">Leaf</tissue>
    </source>
</reference>
<keyword evidence="1" id="KW-0675">Receptor</keyword>
<protein>
    <submittedName>
        <fullName evidence="1">Receptor-like protein kinase</fullName>
    </submittedName>
</protein>
<dbReference type="GO" id="GO:0016301">
    <property type="term" value="F:kinase activity"/>
    <property type="evidence" value="ECO:0007669"/>
    <property type="project" value="UniProtKB-KW"/>
</dbReference>
<keyword evidence="1" id="KW-0418">Kinase</keyword>
<reference evidence="2" key="2">
    <citation type="submission" date="2019-10" db="EMBL/GenBank/DDBJ databases">
        <title>A de novo genome assembly of a pear dwarfing rootstock.</title>
        <authorList>
            <person name="Wang F."/>
            <person name="Wang J."/>
            <person name="Li S."/>
            <person name="Zhang Y."/>
            <person name="Fang M."/>
            <person name="Ma L."/>
            <person name="Zhao Y."/>
            <person name="Jiang S."/>
        </authorList>
    </citation>
    <scope>NUCLEOTIDE SEQUENCE [LARGE SCALE GENOMIC DNA]</scope>
</reference>